<reference evidence="1" key="1">
    <citation type="journal article" date="2015" name="Nature">
        <title>Complex archaea that bridge the gap between prokaryotes and eukaryotes.</title>
        <authorList>
            <person name="Spang A."/>
            <person name="Saw J.H."/>
            <person name="Jorgensen S.L."/>
            <person name="Zaremba-Niedzwiedzka K."/>
            <person name="Martijn J."/>
            <person name="Lind A.E."/>
            <person name="van Eijk R."/>
            <person name="Schleper C."/>
            <person name="Guy L."/>
            <person name="Ettema T.J."/>
        </authorList>
    </citation>
    <scope>NUCLEOTIDE SEQUENCE</scope>
</reference>
<comment type="caution">
    <text evidence="1">The sequence shown here is derived from an EMBL/GenBank/DDBJ whole genome shotgun (WGS) entry which is preliminary data.</text>
</comment>
<evidence type="ECO:0000313" key="1">
    <source>
        <dbReference type="EMBL" id="KKL56988.1"/>
    </source>
</evidence>
<gene>
    <name evidence="1" type="ORF">LCGC14_2239900</name>
</gene>
<proteinExistence type="predicted"/>
<dbReference type="EMBL" id="LAZR01030313">
    <property type="protein sequence ID" value="KKL56988.1"/>
    <property type="molecule type" value="Genomic_DNA"/>
</dbReference>
<protein>
    <submittedName>
        <fullName evidence="1">Uncharacterized protein</fullName>
    </submittedName>
</protein>
<sequence>MKVKNLDFLRNPITEIFSLYMQVLKNNKNNTGDKFMDLDKFTIDVCQKLKMFKFIYQKKEFLARELFEKFEIPDTSGYRDLGIWVDKQLLEKPENGNGTKYNVKYKTTPAWTNFYEDLCKKILDILLYD</sequence>
<organism evidence="1">
    <name type="scientific">marine sediment metagenome</name>
    <dbReference type="NCBI Taxonomy" id="412755"/>
    <lineage>
        <taxon>unclassified sequences</taxon>
        <taxon>metagenomes</taxon>
        <taxon>ecological metagenomes</taxon>
    </lineage>
</organism>
<accession>A0A0F9D5G2</accession>
<dbReference type="AlphaFoldDB" id="A0A0F9D5G2"/>
<name>A0A0F9D5G2_9ZZZZ</name>